<dbReference type="AlphaFoldDB" id="A0A9W8AP69"/>
<reference evidence="3" key="1">
    <citation type="submission" date="2022-07" db="EMBL/GenBank/DDBJ databases">
        <title>Phylogenomic reconstructions and comparative analyses of Kickxellomycotina fungi.</title>
        <authorList>
            <person name="Reynolds N.K."/>
            <person name="Stajich J.E."/>
            <person name="Barry K."/>
            <person name="Grigoriev I.V."/>
            <person name="Crous P."/>
            <person name="Smith M.E."/>
        </authorList>
    </citation>
    <scope>NUCLEOTIDE SEQUENCE</scope>
    <source>
        <strain evidence="3">RSA 1196</strain>
    </source>
</reference>
<evidence type="ECO:0000313" key="4">
    <source>
        <dbReference type="Proteomes" id="UP001150925"/>
    </source>
</evidence>
<dbReference type="SUPFAM" id="SSF48403">
    <property type="entry name" value="Ankyrin repeat"/>
    <property type="match status" value="1"/>
</dbReference>
<sequence length="204" mass="22479">MDNYNRQKARCEYTQLEEQMREYSALGNARAVRLLLNAGVNVNSTNSVNGWTALHWACRRNQPTIVDILLNVGGADPMLRNRNGQVARDLTSDEVIRQMLDDSATIPVVNSDTADPTDSILTKDVQSGPESSSVDFIPSYLRYPEADKLWELPANIKPTASSSAYQDVHPLPPNLDVGAVSSQNATPAMTKLPVSQNDIHTERT</sequence>
<feature type="repeat" description="ANK" evidence="1">
    <location>
        <begin position="49"/>
        <end position="73"/>
    </location>
</feature>
<organism evidence="3 4">
    <name type="scientific">Dispira parvispora</name>
    <dbReference type="NCBI Taxonomy" id="1520584"/>
    <lineage>
        <taxon>Eukaryota</taxon>
        <taxon>Fungi</taxon>
        <taxon>Fungi incertae sedis</taxon>
        <taxon>Zoopagomycota</taxon>
        <taxon>Kickxellomycotina</taxon>
        <taxon>Dimargaritomycetes</taxon>
        <taxon>Dimargaritales</taxon>
        <taxon>Dimargaritaceae</taxon>
        <taxon>Dispira</taxon>
    </lineage>
</organism>
<dbReference type="Gene3D" id="1.25.40.20">
    <property type="entry name" value="Ankyrin repeat-containing domain"/>
    <property type="match status" value="1"/>
</dbReference>
<gene>
    <name evidence="3" type="ORF">IWQ62_003043</name>
</gene>
<protein>
    <recommendedName>
        <fullName evidence="5">Ankyrin repeat domain-containing protein</fullName>
    </recommendedName>
</protein>
<dbReference type="InterPro" id="IPR039195">
    <property type="entry name" value="ANKRD40"/>
</dbReference>
<dbReference type="InterPro" id="IPR036770">
    <property type="entry name" value="Ankyrin_rpt-contain_sf"/>
</dbReference>
<dbReference type="Proteomes" id="UP001150925">
    <property type="component" value="Unassembled WGS sequence"/>
</dbReference>
<proteinExistence type="predicted"/>
<comment type="caution">
    <text evidence="3">The sequence shown here is derived from an EMBL/GenBank/DDBJ whole genome shotgun (WGS) entry which is preliminary data.</text>
</comment>
<dbReference type="PROSITE" id="PS50297">
    <property type="entry name" value="ANK_REP_REGION"/>
    <property type="match status" value="1"/>
</dbReference>
<accession>A0A9W8AP69</accession>
<dbReference type="SMART" id="SM00248">
    <property type="entry name" value="ANK"/>
    <property type="match status" value="2"/>
</dbReference>
<dbReference type="PROSITE" id="PS50088">
    <property type="entry name" value="ANK_REPEAT"/>
    <property type="match status" value="1"/>
</dbReference>
<keyword evidence="4" id="KW-1185">Reference proteome</keyword>
<name>A0A9W8AP69_9FUNG</name>
<feature type="non-terminal residue" evidence="3">
    <location>
        <position position="1"/>
    </location>
</feature>
<evidence type="ECO:0000256" key="1">
    <source>
        <dbReference type="PROSITE-ProRule" id="PRU00023"/>
    </source>
</evidence>
<dbReference type="EMBL" id="JANBPY010000746">
    <property type="protein sequence ID" value="KAJ1964031.1"/>
    <property type="molecule type" value="Genomic_DNA"/>
</dbReference>
<feature type="region of interest" description="Disordered" evidence="2">
    <location>
        <begin position="108"/>
        <end position="128"/>
    </location>
</feature>
<evidence type="ECO:0008006" key="5">
    <source>
        <dbReference type="Google" id="ProtNLM"/>
    </source>
</evidence>
<dbReference type="PANTHER" id="PTHR24192">
    <property type="entry name" value="ANKYRIN REPEAT DOMAIN 40"/>
    <property type="match status" value="1"/>
</dbReference>
<dbReference type="OrthoDB" id="539213at2759"/>
<dbReference type="PANTHER" id="PTHR24192:SF3">
    <property type="entry name" value="ANKYRIN REPEAT DOMAIN 40"/>
    <property type="match status" value="1"/>
</dbReference>
<dbReference type="Pfam" id="PF12796">
    <property type="entry name" value="Ank_2"/>
    <property type="match status" value="1"/>
</dbReference>
<keyword evidence="1" id="KW-0040">ANK repeat</keyword>
<evidence type="ECO:0000256" key="2">
    <source>
        <dbReference type="SAM" id="MobiDB-lite"/>
    </source>
</evidence>
<evidence type="ECO:0000313" key="3">
    <source>
        <dbReference type="EMBL" id="KAJ1964031.1"/>
    </source>
</evidence>
<dbReference type="InterPro" id="IPR002110">
    <property type="entry name" value="Ankyrin_rpt"/>
</dbReference>